<evidence type="ECO:0008006" key="3">
    <source>
        <dbReference type="Google" id="ProtNLM"/>
    </source>
</evidence>
<evidence type="ECO:0000313" key="2">
    <source>
        <dbReference type="EMBL" id="CAB4219506.1"/>
    </source>
</evidence>
<evidence type="ECO:0000256" key="1">
    <source>
        <dbReference type="SAM" id="Phobius"/>
    </source>
</evidence>
<organism evidence="2">
    <name type="scientific">uncultured Caudovirales phage</name>
    <dbReference type="NCBI Taxonomy" id="2100421"/>
    <lineage>
        <taxon>Viruses</taxon>
        <taxon>Duplodnaviria</taxon>
        <taxon>Heunggongvirae</taxon>
        <taxon>Uroviricota</taxon>
        <taxon>Caudoviricetes</taxon>
        <taxon>Peduoviridae</taxon>
        <taxon>Maltschvirus</taxon>
        <taxon>Maltschvirus maltsch</taxon>
    </lineage>
</organism>
<proteinExistence type="predicted"/>
<protein>
    <recommendedName>
        <fullName evidence="3">Holin</fullName>
    </recommendedName>
</protein>
<reference evidence="2" key="1">
    <citation type="submission" date="2020-05" db="EMBL/GenBank/DDBJ databases">
        <authorList>
            <person name="Chiriac C."/>
            <person name="Salcher M."/>
            <person name="Ghai R."/>
            <person name="Kavagutti S V."/>
        </authorList>
    </citation>
    <scope>NUCLEOTIDE SEQUENCE</scope>
</reference>
<keyword evidence="1" id="KW-0812">Transmembrane</keyword>
<accession>A0A6J5SX14</accession>
<feature type="transmembrane region" description="Helical" evidence="1">
    <location>
        <begin position="30"/>
        <end position="49"/>
    </location>
</feature>
<keyword evidence="1" id="KW-0472">Membrane</keyword>
<name>A0A6J5SX14_9CAUD</name>
<gene>
    <name evidence="2" type="ORF">UFOVP1615_8</name>
</gene>
<sequence length="64" mass="7031">MKHYRTTILGSILAVLQVWATADLDNLSSPKTIFSLVVSGGIALLGFLMKDDVLKRKSLNDKAR</sequence>
<keyword evidence="1" id="KW-1133">Transmembrane helix</keyword>
<dbReference type="EMBL" id="LR797481">
    <property type="protein sequence ID" value="CAB4219506.1"/>
    <property type="molecule type" value="Genomic_DNA"/>
</dbReference>